<evidence type="ECO:0008006" key="4">
    <source>
        <dbReference type="Google" id="ProtNLM"/>
    </source>
</evidence>
<comment type="caution">
    <text evidence="2">The sequence shown here is derived from an EMBL/GenBank/DDBJ whole genome shotgun (WGS) entry which is preliminary data.</text>
</comment>
<name>R7ZSI4_9BACT</name>
<evidence type="ECO:0000313" key="2">
    <source>
        <dbReference type="EMBL" id="EON77047.1"/>
    </source>
</evidence>
<keyword evidence="3" id="KW-1185">Reference proteome</keyword>
<dbReference type="EMBL" id="AQHR01000068">
    <property type="protein sequence ID" value="EON77047.1"/>
    <property type="molecule type" value="Genomic_DNA"/>
</dbReference>
<evidence type="ECO:0000256" key="1">
    <source>
        <dbReference type="SAM" id="SignalP"/>
    </source>
</evidence>
<reference evidence="2 3" key="1">
    <citation type="submission" date="2013-02" db="EMBL/GenBank/DDBJ databases">
        <title>A novel strain isolated from Lonar lake, Maharashtra, India.</title>
        <authorList>
            <person name="Singh A."/>
        </authorList>
    </citation>
    <scope>NUCLEOTIDE SEQUENCE [LARGE SCALE GENOMIC DNA]</scope>
    <source>
        <strain evidence="2 3">AK24</strain>
    </source>
</reference>
<dbReference type="PATRIC" id="fig|1288963.3.peg.2488"/>
<sequence>MYVIYQMQRKWGILLVLILSQMTPVWAQEEGVVDPDSSGVVSNRMLPTSTPILLFSDRDEEVKEKKKQAKKKERKNFYFGERTSRNVIRTSFRDQTTVQLFNTTQRNQKVDAYIRDIYWYDSRAKAIKNRNFDPSRGYLLHGPYEKRINDVVVESGMYYYGTKHGRWMTFDGKSVLVDKSYFYQGWPRESRITYYNREQKAIERLTPIEYDLEEGNYYHFFPGGQVAVIGEYRYGERVGLWTEFWESKGDSLVRKREIQYQPTPFMRNFRPFIRAEWDKEGNLIYRNDG</sequence>
<evidence type="ECO:0000313" key="3">
    <source>
        <dbReference type="Proteomes" id="UP000013909"/>
    </source>
</evidence>
<gene>
    <name evidence="2" type="ORF">ADIS_2496</name>
</gene>
<protein>
    <recommendedName>
        <fullName evidence="4">Exported 24-amino acid repeat protein</fullName>
    </recommendedName>
</protein>
<proteinExistence type="predicted"/>
<keyword evidence="1" id="KW-0732">Signal</keyword>
<dbReference type="Proteomes" id="UP000013909">
    <property type="component" value="Unassembled WGS sequence"/>
</dbReference>
<organism evidence="2 3">
    <name type="scientific">Lunatimonas lonarensis</name>
    <dbReference type="NCBI Taxonomy" id="1232681"/>
    <lineage>
        <taxon>Bacteria</taxon>
        <taxon>Pseudomonadati</taxon>
        <taxon>Bacteroidota</taxon>
        <taxon>Cytophagia</taxon>
        <taxon>Cytophagales</taxon>
        <taxon>Cyclobacteriaceae</taxon>
    </lineage>
</organism>
<accession>R7ZSI4</accession>
<dbReference type="AlphaFoldDB" id="R7ZSI4"/>
<feature type="chain" id="PRO_5004451027" description="Exported 24-amino acid repeat protein" evidence="1">
    <location>
        <begin position="28"/>
        <end position="289"/>
    </location>
</feature>
<feature type="signal peptide" evidence="1">
    <location>
        <begin position="1"/>
        <end position="27"/>
    </location>
</feature>
<dbReference type="STRING" id="1232681.ADIS_2496"/>
<dbReference type="SUPFAM" id="SSF82185">
    <property type="entry name" value="Histone H3 K4-specific methyltransferase SET7/9 N-terminal domain"/>
    <property type="match status" value="1"/>
</dbReference>
<dbReference type="RefSeq" id="WP_010854632.1">
    <property type="nucleotide sequence ID" value="NZ_AQHR01000068.1"/>
</dbReference>